<dbReference type="InterPro" id="IPR009100">
    <property type="entry name" value="AcylCoA_DH/oxidase_NM_dom_sf"/>
</dbReference>
<evidence type="ECO:0000259" key="7">
    <source>
        <dbReference type="Pfam" id="PF02771"/>
    </source>
</evidence>
<keyword evidence="3" id="KW-0285">Flavoprotein</keyword>
<dbReference type="Proteomes" id="UP000078396">
    <property type="component" value="Unassembled WGS sequence"/>
</dbReference>
<dbReference type="CDD" id="cd00567">
    <property type="entry name" value="ACAD"/>
    <property type="match status" value="1"/>
</dbReference>
<dbReference type="RefSeq" id="WP_064283052.1">
    <property type="nucleotide sequence ID" value="NZ_LWCS01000032.1"/>
</dbReference>
<keyword evidence="5" id="KW-0560">Oxidoreductase</keyword>
<sequence length="381" mass="40074">MTPAPAQAATELDSVRTAVREFLARASPSSTVRALMDTERGYDDTVWRQMANELGLHGIAVPERWGGAGAGMPELAVVFEEMGAALLCSPFLASVGLALQALVNSNDESAVEEFAPALLDGSSVGTLVLNGALDAWDPSAVTIGASRSGADYRLDGSAPMVLDGHTADLILVAAITANGISLFAVDATAPGLEREPLRTLDRTRKVARLRFDHVPARLIGADGEAAAGLARTADLALVALVAEQVGAARRCLDTAVAYAKERIQFGRAIGSFQAIKHRCADMLVLVEGARSAVFHASNATDDRDRALAASVAKVACSEALLHVALDSMRIHGGIGFTWEHDAHLYVRRAKSTELMFGSPDHHLARLANLVASSHDQPEGSS</sequence>
<dbReference type="PANTHER" id="PTHR43884">
    <property type="entry name" value="ACYL-COA DEHYDROGENASE"/>
    <property type="match status" value="1"/>
</dbReference>
<comment type="caution">
    <text evidence="8">The sequence shown here is derived from an EMBL/GenBank/DDBJ whole genome shotgun (WGS) entry which is preliminary data.</text>
</comment>
<dbReference type="GO" id="GO:0050660">
    <property type="term" value="F:flavin adenine dinucleotide binding"/>
    <property type="evidence" value="ECO:0007669"/>
    <property type="project" value="InterPro"/>
</dbReference>
<dbReference type="InterPro" id="IPR009075">
    <property type="entry name" value="AcylCo_DH/oxidase_C"/>
</dbReference>
<accession>A0A178LS93</accession>
<evidence type="ECO:0000256" key="4">
    <source>
        <dbReference type="ARBA" id="ARBA00022827"/>
    </source>
</evidence>
<feature type="domain" description="Acyl-CoA dehydrogenase/oxidase C-terminal" evidence="6">
    <location>
        <begin position="239"/>
        <end position="367"/>
    </location>
</feature>
<reference evidence="8 9" key="1">
    <citation type="submission" date="2016-04" db="EMBL/GenBank/DDBJ databases">
        <title>Draft Genome Sequences of Staphylococcus capitis Strain H36, S. capitis Strain H65, S. cohnii Strain H62, S. hominis Strain H69, Mycobacterium iranicum Strain H39, Plantibacter sp. Strain H53, Pseudomonas oryzihabitans Strain H72, and Microbacterium sp. Strain H83, isolated from residential settings.</title>
        <authorList>
            <person name="Lymperopoulou D."/>
            <person name="Adams R.I."/>
            <person name="Lindow S."/>
            <person name="Coil D.A."/>
            <person name="Jospin G."/>
            <person name="Eisen J.A."/>
        </authorList>
    </citation>
    <scope>NUCLEOTIDE SEQUENCE [LARGE SCALE GENOMIC DNA]</scope>
    <source>
        <strain evidence="8 9">H39</strain>
    </source>
</reference>
<gene>
    <name evidence="8" type="ORF">A4X20_06600</name>
</gene>
<dbReference type="AlphaFoldDB" id="A0A178LS93"/>
<dbReference type="GO" id="GO:0003995">
    <property type="term" value="F:acyl-CoA dehydrogenase activity"/>
    <property type="evidence" value="ECO:0007669"/>
    <property type="project" value="TreeGrafter"/>
</dbReference>
<proteinExistence type="inferred from homology"/>
<dbReference type="Pfam" id="PF02771">
    <property type="entry name" value="Acyl-CoA_dh_N"/>
    <property type="match status" value="1"/>
</dbReference>
<name>A0A178LS93_MYCIR</name>
<dbReference type="OrthoDB" id="8677713at2"/>
<dbReference type="Gene3D" id="2.40.110.10">
    <property type="entry name" value="Butyryl-CoA Dehydrogenase, subunit A, domain 2"/>
    <property type="match status" value="1"/>
</dbReference>
<evidence type="ECO:0000313" key="9">
    <source>
        <dbReference type="Proteomes" id="UP000078396"/>
    </source>
</evidence>
<comment type="cofactor">
    <cofactor evidence="1">
        <name>FAD</name>
        <dbReference type="ChEBI" id="CHEBI:57692"/>
    </cofactor>
</comment>
<dbReference type="Gene3D" id="1.10.540.10">
    <property type="entry name" value="Acyl-CoA dehydrogenase/oxidase, N-terminal domain"/>
    <property type="match status" value="1"/>
</dbReference>
<dbReference type="EMBL" id="LWCS01000032">
    <property type="protein sequence ID" value="OAN36850.1"/>
    <property type="molecule type" value="Genomic_DNA"/>
</dbReference>
<evidence type="ECO:0000256" key="5">
    <source>
        <dbReference type="ARBA" id="ARBA00023002"/>
    </source>
</evidence>
<dbReference type="InterPro" id="IPR036250">
    <property type="entry name" value="AcylCo_DH-like_C"/>
</dbReference>
<dbReference type="SUPFAM" id="SSF47203">
    <property type="entry name" value="Acyl-CoA dehydrogenase C-terminal domain-like"/>
    <property type="match status" value="1"/>
</dbReference>
<dbReference type="Pfam" id="PF00441">
    <property type="entry name" value="Acyl-CoA_dh_1"/>
    <property type="match status" value="1"/>
</dbReference>
<dbReference type="PANTHER" id="PTHR43884:SF20">
    <property type="entry name" value="ACYL-COA DEHYDROGENASE FADE28"/>
    <property type="match status" value="1"/>
</dbReference>
<dbReference type="InterPro" id="IPR037069">
    <property type="entry name" value="AcylCoA_DH/ox_N_sf"/>
</dbReference>
<dbReference type="InterPro" id="IPR046373">
    <property type="entry name" value="Acyl-CoA_Oxase/DH_mid-dom_sf"/>
</dbReference>
<comment type="similarity">
    <text evidence="2">Belongs to the acyl-CoA dehydrogenase family.</text>
</comment>
<protein>
    <submittedName>
        <fullName evidence="8">Acyl-CoA dehydrogenase</fullName>
    </submittedName>
</protein>
<evidence type="ECO:0000256" key="3">
    <source>
        <dbReference type="ARBA" id="ARBA00022630"/>
    </source>
</evidence>
<evidence type="ECO:0000313" key="8">
    <source>
        <dbReference type="EMBL" id="OAN36850.1"/>
    </source>
</evidence>
<keyword evidence="4" id="KW-0274">FAD</keyword>
<dbReference type="Gene3D" id="1.20.140.10">
    <property type="entry name" value="Butyryl-CoA Dehydrogenase, subunit A, domain 3"/>
    <property type="match status" value="1"/>
</dbReference>
<evidence type="ECO:0000256" key="1">
    <source>
        <dbReference type="ARBA" id="ARBA00001974"/>
    </source>
</evidence>
<feature type="domain" description="Acyl-CoA dehydrogenase/oxidase N-terminal" evidence="7">
    <location>
        <begin position="11"/>
        <end position="121"/>
    </location>
</feature>
<organism evidence="8 9">
    <name type="scientific">Mycolicibacterium iranicum</name>
    <name type="common">Mycobacterium iranicum</name>
    <dbReference type="NCBI Taxonomy" id="912594"/>
    <lineage>
        <taxon>Bacteria</taxon>
        <taxon>Bacillati</taxon>
        <taxon>Actinomycetota</taxon>
        <taxon>Actinomycetes</taxon>
        <taxon>Mycobacteriales</taxon>
        <taxon>Mycobacteriaceae</taxon>
        <taxon>Mycolicibacterium</taxon>
    </lineage>
</organism>
<dbReference type="SUPFAM" id="SSF56645">
    <property type="entry name" value="Acyl-CoA dehydrogenase NM domain-like"/>
    <property type="match status" value="1"/>
</dbReference>
<dbReference type="InterPro" id="IPR013786">
    <property type="entry name" value="AcylCoA_DH/ox_N"/>
</dbReference>
<dbReference type="STRING" id="912594.AWC12_18675"/>
<evidence type="ECO:0000259" key="6">
    <source>
        <dbReference type="Pfam" id="PF00441"/>
    </source>
</evidence>
<evidence type="ECO:0000256" key="2">
    <source>
        <dbReference type="ARBA" id="ARBA00009347"/>
    </source>
</evidence>